<sequence>MENKKGGTFFFAIIAIIVGGALWKQIDFRTMTVDKTALSIVYLCTFLFSVFFLIRSLRHRGQK</sequence>
<accession>A0A381F8N8</accession>
<feature type="transmembrane region" description="Helical" evidence="1">
    <location>
        <begin position="7"/>
        <end position="24"/>
    </location>
</feature>
<reference evidence="3 5" key="2">
    <citation type="submission" date="2018-06" db="EMBL/GenBank/DDBJ databases">
        <authorList>
            <consortium name="Pathogen Informatics"/>
            <person name="Doyle S."/>
        </authorList>
    </citation>
    <scope>NUCLEOTIDE SEQUENCE [LARGE SCALE GENOMIC DNA]</scope>
    <source>
        <strain evidence="3 5">NCTC13560</strain>
    </source>
</reference>
<dbReference type="EMBL" id="FTMF01000016">
    <property type="protein sequence ID" value="SIR29408.1"/>
    <property type="molecule type" value="Genomic_DNA"/>
</dbReference>
<evidence type="ECO:0000313" key="3">
    <source>
        <dbReference type="EMBL" id="SUX42940.1"/>
    </source>
</evidence>
<proteinExistence type="predicted"/>
<evidence type="ECO:0000313" key="2">
    <source>
        <dbReference type="EMBL" id="SIR29408.1"/>
    </source>
</evidence>
<feature type="transmembrane region" description="Helical" evidence="1">
    <location>
        <begin position="36"/>
        <end position="54"/>
    </location>
</feature>
<dbReference type="KEGG" id="cil:EG358_05340"/>
<evidence type="ECO:0000313" key="5">
    <source>
        <dbReference type="Proteomes" id="UP000255231"/>
    </source>
</evidence>
<reference evidence="2 4" key="1">
    <citation type="submission" date="2017-01" db="EMBL/GenBank/DDBJ databases">
        <authorList>
            <person name="Varghese N."/>
            <person name="Submissions S."/>
        </authorList>
    </citation>
    <scope>NUCLEOTIDE SEQUENCE [LARGE SCALE GENOMIC DNA]</scope>
    <source>
        <strain evidence="2 4">ATCC 27950</strain>
    </source>
</reference>
<dbReference type="EMBL" id="UFVS01000001">
    <property type="protein sequence ID" value="SUX42940.1"/>
    <property type="molecule type" value="Genomic_DNA"/>
</dbReference>
<dbReference type="AlphaFoldDB" id="A0A381F8N8"/>
<keyword evidence="4" id="KW-1185">Reference proteome</keyword>
<keyword evidence="1" id="KW-0812">Transmembrane</keyword>
<dbReference type="RefSeq" id="WP_066680366.1">
    <property type="nucleotide sequence ID" value="NZ_CP033929.1"/>
</dbReference>
<keyword evidence="1" id="KW-1133">Transmembrane helix</keyword>
<keyword evidence="1" id="KW-0472">Membrane</keyword>
<organism evidence="3 5">
    <name type="scientific">Chryseobacterium indoltheticum</name>
    <dbReference type="NCBI Taxonomy" id="254"/>
    <lineage>
        <taxon>Bacteria</taxon>
        <taxon>Pseudomonadati</taxon>
        <taxon>Bacteroidota</taxon>
        <taxon>Flavobacteriia</taxon>
        <taxon>Flavobacteriales</taxon>
        <taxon>Weeksellaceae</taxon>
        <taxon>Chryseobacterium group</taxon>
        <taxon>Chryseobacterium</taxon>
    </lineage>
</organism>
<dbReference type="OrthoDB" id="966098at2"/>
<dbReference type="GeneID" id="303673113"/>
<protein>
    <submittedName>
        <fullName evidence="3">Uncharacterized protein</fullName>
    </submittedName>
</protein>
<gene>
    <name evidence="3" type="ORF">NCTC13560_01673</name>
    <name evidence="2" type="ORF">SAMN05421682_116104</name>
</gene>
<dbReference type="Proteomes" id="UP000255231">
    <property type="component" value="Unassembled WGS sequence"/>
</dbReference>
<evidence type="ECO:0000313" key="4">
    <source>
        <dbReference type="Proteomes" id="UP000185725"/>
    </source>
</evidence>
<dbReference type="Proteomes" id="UP000185725">
    <property type="component" value="Unassembled WGS sequence"/>
</dbReference>
<name>A0A381F8N8_9FLAO</name>
<evidence type="ECO:0000256" key="1">
    <source>
        <dbReference type="SAM" id="Phobius"/>
    </source>
</evidence>